<protein>
    <recommendedName>
        <fullName evidence="4">DUF5119 domain-containing protein</fullName>
    </recommendedName>
</protein>
<feature type="compositionally biased region" description="Acidic residues" evidence="1">
    <location>
        <begin position="290"/>
        <end position="320"/>
    </location>
</feature>
<evidence type="ECO:0008006" key="4">
    <source>
        <dbReference type="Google" id="ProtNLM"/>
    </source>
</evidence>
<gene>
    <name evidence="2" type="ORF">MUN53_06910</name>
</gene>
<evidence type="ECO:0000256" key="1">
    <source>
        <dbReference type="SAM" id="MobiDB-lite"/>
    </source>
</evidence>
<organism evidence="2 3">
    <name type="scientific">Parabacteroides faecalis</name>
    <dbReference type="NCBI Taxonomy" id="2924040"/>
    <lineage>
        <taxon>Bacteria</taxon>
        <taxon>Pseudomonadati</taxon>
        <taxon>Bacteroidota</taxon>
        <taxon>Bacteroidia</taxon>
        <taxon>Bacteroidales</taxon>
        <taxon>Tannerellaceae</taxon>
        <taxon>Parabacteroides</taxon>
    </lineage>
</organism>
<reference evidence="2 3" key="1">
    <citation type="submission" date="2022-03" db="EMBL/GenBank/DDBJ databases">
        <title>Parabacteroides sp. nov. isolated from swine feces.</title>
        <authorList>
            <person name="Bak J.E."/>
        </authorList>
    </citation>
    <scope>NUCLEOTIDE SEQUENCE [LARGE SCALE GENOMIC DNA]</scope>
    <source>
        <strain evidence="2 3">AGMB00274</strain>
    </source>
</reference>
<comment type="caution">
    <text evidence="2">The sequence shown here is derived from an EMBL/GenBank/DDBJ whole genome shotgun (WGS) entry which is preliminary data.</text>
</comment>
<dbReference type="Proteomes" id="UP001165444">
    <property type="component" value="Unassembled WGS sequence"/>
</dbReference>
<name>A0ABT0C027_9BACT</name>
<feature type="region of interest" description="Disordered" evidence="1">
    <location>
        <begin position="281"/>
        <end position="330"/>
    </location>
</feature>
<dbReference type="EMBL" id="JAKZMM010000013">
    <property type="protein sequence ID" value="MCJ2380342.1"/>
    <property type="molecule type" value="Genomic_DNA"/>
</dbReference>
<evidence type="ECO:0000313" key="2">
    <source>
        <dbReference type="EMBL" id="MCJ2380342.1"/>
    </source>
</evidence>
<dbReference type="RefSeq" id="WP_243324230.1">
    <property type="nucleotide sequence ID" value="NZ_JAKZMM010000013.1"/>
</dbReference>
<keyword evidence="3" id="KW-1185">Reference proteome</keyword>
<sequence length="347" mass="39672">MKGYARYIVYVLSLVLLPSCIRDEILPCPPLQVNISVKDKNYFNIESAVKWGYDVKKDETLPFKDYVSTLYYRLDRLETGEMMVEQKLFTVSSGDKEVGVTFPEDIPFGTYVMTTWGNMQSEVPLGDDATSSDLHLYNAQGNDIYLSSDTFVYDENQYLYTVELERVKGKLLIKAENLPDEIRFSTKDITNVYAYVKADFSYSREALVHTDTLWQKPNEILTGTLLCPSTDIDNSTLSINFYEIFPDELRAGRSRMWIAPEDINISMKRNTLTILRFIYESGGEPIDPPDPPDPDPDPDPEDPDPEDPDPEEPDPEDPDPDGGGNSKFKMYVLVNDNWENLHSMEIE</sequence>
<evidence type="ECO:0000313" key="3">
    <source>
        <dbReference type="Proteomes" id="UP001165444"/>
    </source>
</evidence>
<proteinExistence type="predicted"/>
<accession>A0ABT0C027</accession>